<sequence length="185" mass="21370">MRILLLSLVLLFSICSFAEKDQEFHTQILEPTGGKIEVPQNWFYRERHGGPYYVWILSKEDPDKGPYKTGVKIQSIMGIEEKSGQSPESFLRSFAAKKKKEVKVLSECKAQDQGLFTRICLETIEPAPAFGENQNFRIQYSLFWGNGMDLAVVMVSGTFEELWAENEQIFNSMQAFEFIDMKRFE</sequence>
<accession>A0A3N2DDS2</accession>
<comment type="caution">
    <text evidence="2">The sequence shown here is derived from an EMBL/GenBank/DDBJ whole genome shotgun (WGS) entry which is preliminary data.</text>
</comment>
<gene>
    <name evidence="2" type="ORF">EDC56_3544</name>
</gene>
<evidence type="ECO:0000313" key="3">
    <source>
        <dbReference type="Proteomes" id="UP000275394"/>
    </source>
</evidence>
<keyword evidence="1" id="KW-0732">Signal</keyword>
<proteinExistence type="predicted"/>
<name>A0A3N2DDS2_9GAMM</name>
<evidence type="ECO:0008006" key="4">
    <source>
        <dbReference type="Google" id="ProtNLM"/>
    </source>
</evidence>
<protein>
    <recommendedName>
        <fullName evidence="4">PsbP protein</fullName>
    </recommendedName>
</protein>
<feature type="signal peptide" evidence="1">
    <location>
        <begin position="1"/>
        <end position="18"/>
    </location>
</feature>
<evidence type="ECO:0000256" key="1">
    <source>
        <dbReference type="SAM" id="SignalP"/>
    </source>
</evidence>
<dbReference type="Proteomes" id="UP000275394">
    <property type="component" value="Unassembled WGS sequence"/>
</dbReference>
<evidence type="ECO:0000313" key="2">
    <source>
        <dbReference type="EMBL" id="ROR97877.1"/>
    </source>
</evidence>
<dbReference type="AlphaFoldDB" id="A0A3N2DDS2"/>
<dbReference type="RefSeq" id="WP_123713875.1">
    <property type="nucleotide sequence ID" value="NZ_RKHR01000008.1"/>
</dbReference>
<keyword evidence="3" id="KW-1185">Reference proteome</keyword>
<feature type="chain" id="PRO_5018003770" description="PsbP protein" evidence="1">
    <location>
        <begin position="19"/>
        <end position="185"/>
    </location>
</feature>
<dbReference type="EMBL" id="RKHR01000008">
    <property type="protein sequence ID" value="ROR97877.1"/>
    <property type="molecule type" value="Genomic_DNA"/>
</dbReference>
<organism evidence="2 3">
    <name type="scientific">Sinobacterium caligoides</name>
    <dbReference type="NCBI Taxonomy" id="933926"/>
    <lineage>
        <taxon>Bacteria</taxon>
        <taxon>Pseudomonadati</taxon>
        <taxon>Pseudomonadota</taxon>
        <taxon>Gammaproteobacteria</taxon>
        <taxon>Cellvibrionales</taxon>
        <taxon>Spongiibacteraceae</taxon>
        <taxon>Sinobacterium</taxon>
    </lineage>
</organism>
<dbReference type="OrthoDB" id="5734884at2"/>
<reference evidence="2 3" key="1">
    <citation type="submission" date="2018-11" db="EMBL/GenBank/DDBJ databases">
        <title>Genomic Encyclopedia of Type Strains, Phase IV (KMG-IV): sequencing the most valuable type-strain genomes for metagenomic binning, comparative biology and taxonomic classification.</title>
        <authorList>
            <person name="Goeker M."/>
        </authorList>
    </citation>
    <scope>NUCLEOTIDE SEQUENCE [LARGE SCALE GENOMIC DNA]</scope>
    <source>
        <strain evidence="2 3">DSM 100316</strain>
    </source>
</reference>